<comment type="caution">
    <text evidence="3">The sequence shown here is derived from an EMBL/GenBank/DDBJ whole genome shotgun (WGS) entry which is preliminary data.</text>
</comment>
<accession>A0A2U0HSJ0</accession>
<evidence type="ECO:0000256" key="2">
    <source>
        <dbReference type="SAM" id="Phobius"/>
    </source>
</evidence>
<name>A0A2U0HSJ0_9FLAO</name>
<feature type="transmembrane region" description="Helical" evidence="2">
    <location>
        <begin position="69"/>
        <end position="93"/>
    </location>
</feature>
<protein>
    <submittedName>
        <fullName evidence="3">Uncharacterized protein</fullName>
    </submittedName>
</protein>
<feature type="compositionally biased region" description="Basic and acidic residues" evidence="1">
    <location>
        <begin position="24"/>
        <end position="37"/>
    </location>
</feature>
<feature type="compositionally biased region" description="Polar residues" evidence="1">
    <location>
        <begin position="1"/>
        <end position="21"/>
    </location>
</feature>
<organism evidence="3 4">
    <name type="scientific">Marixanthomonas spongiae</name>
    <dbReference type="NCBI Taxonomy" id="2174845"/>
    <lineage>
        <taxon>Bacteria</taxon>
        <taxon>Pseudomonadati</taxon>
        <taxon>Bacteroidota</taxon>
        <taxon>Flavobacteriia</taxon>
        <taxon>Flavobacteriales</taxon>
        <taxon>Flavobacteriaceae</taxon>
        <taxon>Marixanthomonas</taxon>
    </lineage>
</organism>
<dbReference type="Proteomes" id="UP000245962">
    <property type="component" value="Unassembled WGS sequence"/>
</dbReference>
<dbReference type="AlphaFoldDB" id="A0A2U0HSJ0"/>
<dbReference type="EMBL" id="QEHR01000019">
    <property type="protein sequence ID" value="PVW11815.1"/>
    <property type="molecule type" value="Genomic_DNA"/>
</dbReference>
<evidence type="ECO:0000313" key="3">
    <source>
        <dbReference type="EMBL" id="PVW11815.1"/>
    </source>
</evidence>
<keyword evidence="2" id="KW-0472">Membrane</keyword>
<evidence type="ECO:0000256" key="1">
    <source>
        <dbReference type="SAM" id="MobiDB-lite"/>
    </source>
</evidence>
<evidence type="ECO:0000313" key="4">
    <source>
        <dbReference type="Proteomes" id="UP000245962"/>
    </source>
</evidence>
<reference evidence="3 4" key="1">
    <citation type="submission" date="2018-04" db="EMBL/GenBank/DDBJ databases">
        <title>Marixanthomonas spongiae HN-E44 sp. nov., isolated from a marine sponge.</title>
        <authorList>
            <person name="Luo L."/>
            <person name="Zhuang L."/>
        </authorList>
    </citation>
    <scope>NUCLEOTIDE SEQUENCE [LARGE SCALE GENOMIC DNA]</scope>
    <source>
        <strain evidence="3 4">HN-E44</strain>
    </source>
</reference>
<gene>
    <name evidence="3" type="ORF">DDV96_15525</name>
</gene>
<proteinExistence type="predicted"/>
<keyword evidence="4" id="KW-1185">Reference proteome</keyword>
<feature type="region of interest" description="Disordered" evidence="1">
    <location>
        <begin position="1"/>
        <end position="52"/>
    </location>
</feature>
<keyword evidence="2" id="KW-1133">Transmembrane helix</keyword>
<sequence>MWFTMAQQKNSGNTEAKNSVPHQEPTRDSEPKSKDLTQKPNKNPSAKKKRSFAERWKTNRFWLVRGTYYVLYSVWMVVMAIGAFIAWLIALLFI</sequence>
<keyword evidence="2" id="KW-0812">Transmembrane</keyword>